<evidence type="ECO:0000256" key="1">
    <source>
        <dbReference type="SAM" id="Phobius"/>
    </source>
</evidence>
<organism evidence="2 3">
    <name type="scientific">Scylla paramamosain</name>
    <name type="common">Mud crab</name>
    <dbReference type="NCBI Taxonomy" id="85552"/>
    <lineage>
        <taxon>Eukaryota</taxon>
        <taxon>Metazoa</taxon>
        <taxon>Ecdysozoa</taxon>
        <taxon>Arthropoda</taxon>
        <taxon>Crustacea</taxon>
        <taxon>Multicrustacea</taxon>
        <taxon>Malacostraca</taxon>
        <taxon>Eumalacostraca</taxon>
        <taxon>Eucarida</taxon>
        <taxon>Decapoda</taxon>
        <taxon>Pleocyemata</taxon>
        <taxon>Brachyura</taxon>
        <taxon>Eubrachyura</taxon>
        <taxon>Portunoidea</taxon>
        <taxon>Portunidae</taxon>
        <taxon>Portuninae</taxon>
        <taxon>Scylla</taxon>
    </lineage>
</organism>
<keyword evidence="1" id="KW-0812">Transmembrane</keyword>
<gene>
    <name evidence="2" type="ORF">O3P69_016332</name>
</gene>
<evidence type="ECO:0000313" key="3">
    <source>
        <dbReference type="Proteomes" id="UP001487740"/>
    </source>
</evidence>
<dbReference type="EMBL" id="JARAKH010000032">
    <property type="protein sequence ID" value="KAK8385440.1"/>
    <property type="molecule type" value="Genomic_DNA"/>
</dbReference>
<evidence type="ECO:0000313" key="2">
    <source>
        <dbReference type="EMBL" id="KAK8385440.1"/>
    </source>
</evidence>
<comment type="caution">
    <text evidence="2">The sequence shown here is derived from an EMBL/GenBank/DDBJ whole genome shotgun (WGS) entry which is preliminary data.</text>
</comment>
<keyword evidence="1" id="KW-1133">Transmembrane helix</keyword>
<proteinExistence type="predicted"/>
<sequence length="113" mass="12684">MQVKVQVKCVQFPWPECGSPCGRRASPALLLVVVVWWWCWREWLDKTPHTHDFRFAERRKMWIGLLVDGAHAWVCGGWVGGGAVLRWAARQVDGGGPASLRALAMPIPLNPPT</sequence>
<feature type="transmembrane region" description="Helical" evidence="1">
    <location>
        <begin position="61"/>
        <end position="80"/>
    </location>
</feature>
<protein>
    <submittedName>
        <fullName evidence="2">Uncharacterized protein</fullName>
    </submittedName>
</protein>
<dbReference type="Proteomes" id="UP001487740">
    <property type="component" value="Unassembled WGS sequence"/>
</dbReference>
<keyword evidence="1" id="KW-0472">Membrane</keyword>
<accession>A0AAW0TF51</accession>
<name>A0AAW0TF51_SCYPA</name>
<reference evidence="2 3" key="1">
    <citation type="submission" date="2023-03" db="EMBL/GenBank/DDBJ databases">
        <title>High-quality genome of Scylla paramamosain provides insights in environmental adaptation.</title>
        <authorList>
            <person name="Zhang L."/>
        </authorList>
    </citation>
    <scope>NUCLEOTIDE SEQUENCE [LARGE SCALE GENOMIC DNA]</scope>
    <source>
        <strain evidence="2">LZ_2023a</strain>
        <tissue evidence="2">Muscle</tissue>
    </source>
</reference>
<keyword evidence="3" id="KW-1185">Reference proteome</keyword>
<dbReference type="AlphaFoldDB" id="A0AAW0TF51"/>